<reference evidence="1 2" key="2">
    <citation type="submission" date="2018-11" db="EMBL/GenBank/DDBJ databases">
        <authorList>
            <consortium name="Pathogen Informatics"/>
        </authorList>
    </citation>
    <scope>NUCLEOTIDE SEQUENCE [LARGE SCALE GENOMIC DNA]</scope>
</reference>
<dbReference type="EMBL" id="UYRT01024298">
    <property type="protein sequence ID" value="VDK62271.1"/>
    <property type="molecule type" value="Genomic_DNA"/>
</dbReference>
<proteinExistence type="predicted"/>
<dbReference type="Proteomes" id="UP000271098">
    <property type="component" value="Unassembled WGS sequence"/>
</dbReference>
<gene>
    <name evidence="1" type="ORF">GPUH_LOCUS8386</name>
</gene>
<dbReference type="WBParaSite" id="GPUH_0000839601-mRNA-1">
    <property type="protein sequence ID" value="GPUH_0000839601-mRNA-1"/>
    <property type="gene ID" value="GPUH_0000839601"/>
</dbReference>
<keyword evidence="2" id="KW-1185">Reference proteome</keyword>
<dbReference type="AlphaFoldDB" id="A0A183DI46"/>
<accession>A0A183DI46</accession>
<evidence type="ECO:0000313" key="2">
    <source>
        <dbReference type="Proteomes" id="UP000271098"/>
    </source>
</evidence>
<name>A0A183DI46_9BILA</name>
<reference evidence="3" key="1">
    <citation type="submission" date="2016-06" db="UniProtKB">
        <authorList>
            <consortium name="WormBaseParasite"/>
        </authorList>
    </citation>
    <scope>IDENTIFICATION</scope>
</reference>
<sequence length="127" mass="14581">MTMLNLLSSIVSTSETMPPAVKRNLWMCIRSFHFPANLHIGSSHKCIAWLCSRDRQQLRIVCLAAVSSSDLSGSEGSSDDDSQLVLKRRRIRQTKRFLSRHVLLKFRFLHVIIMAREALWVVEACRI</sequence>
<protein>
    <submittedName>
        <fullName evidence="3">Secreted protein</fullName>
    </submittedName>
</protein>
<organism evidence="3">
    <name type="scientific">Gongylonema pulchrum</name>
    <dbReference type="NCBI Taxonomy" id="637853"/>
    <lineage>
        <taxon>Eukaryota</taxon>
        <taxon>Metazoa</taxon>
        <taxon>Ecdysozoa</taxon>
        <taxon>Nematoda</taxon>
        <taxon>Chromadorea</taxon>
        <taxon>Rhabditida</taxon>
        <taxon>Spirurina</taxon>
        <taxon>Spiruromorpha</taxon>
        <taxon>Spiruroidea</taxon>
        <taxon>Gongylonematidae</taxon>
        <taxon>Gongylonema</taxon>
    </lineage>
</organism>
<evidence type="ECO:0000313" key="1">
    <source>
        <dbReference type="EMBL" id="VDK62271.1"/>
    </source>
</evidence>
<evidence type="ECO:0000313" key="3">
    <source>
        <dbReference type="WBParaSite" id="GPUH_0000839601-mRNA-1"/>
    </source>
</evidence>